<organism evidence="2 3">
    <name type="scientific">Prochlorococcus marinus str. MIT 9201</name>
    <dbReference type="NCBI Taxonomy" id="93057"/>
    <lineage>
        <taxon>Bacteria</taxon>
        <taxon>Bacillati</taxon>
        <taxon>Cyanobacteriota</taxon>
        <taxon>Cyanophyceae</taxon>
        <taxon>Synechococcales</taxon>
        <taxon>Prochlorococcaceae</taxon>
        <taxon>Prochlorococcus</taxon>
    </lineage>
</organism>
<protein>
    <submittedName>
        <fullName evidence="2">Cytosine deaminase</fullName>
        <ecNumber evidence="2">3.5.4.1</ecNumber>
    </submittedName>
</protein>
<dbReference type="GO" id="GO:0004131">
    <property type="term" value="F:cytosine deaminase activity"/>
    <property type="evidence" value="ECO:0007669"/>
    <property type="project" value="UniProtKB-EC"/>
</dbReference>
<dbReference type="InterPro" id="IPR032466">
    <property type="entry name" value="Metal_Hydrolase"/>
</dbReference>
<dbReference type="Gene3D" id="2.30.40.10">
    <property type="entry name" value="Urease, subunit C, domain 1"/>
    <property type="match status" value="1"/>
</dbReference>
<gene>
    <name evidence="2" type="ORF">EU95_0494</name>
</gene>
<dbReference type="RefSeq" id="WP_032521669.1">
    <property type="nucleotide sequence ID" value="NZ_CP138977.1"/>
</dbReference>
<evidence type="ECO:0000313" key="3">
    <source>
        <dbReference type="Proteomes" id="UP000030355"/>
    </source>
</evidence>
<name>A0A0A2A7Z1_PROMR</name>
<feature type="domain" description="Amidohydrolase 3" evidence="1">
    <location>
        <begin position="199"/>
        <end position="392"/>
    </location>
</feature>
<dbReference type="Gene3D" id="3.20.20.140">
    <property type="entry name" value="Metal-dependent hydrolases"/>
    <property type="match status" value="1"/>
</dbReference>
<dbReference type="SUPFAM" id="SSF51556">
    <property type="entry name" value="Metallo-dependent hydrolases"/>
    <property type="match status" value="1"/>
</dbReference>
<dbReference type="Proteomes" id="UP000030355">
    <property type="component" value="Unassembled WGS sequence"/>
</dbReference>
<dbReference type="GO" id="GO:0035888">
    <property type="term" value="F:isoguanine deaminase activity"/>
    <property type="evidence" value="ECO:0007669"/>
    <property type="project" value="TreeGrafter"/>
</dbReference>
<dbReference type="PANTHER" id="PTHR32027:SF0">
    <property type="entry name" value="CYTOSINE DEAMINASE"/>
    <property type="match status" value="1"/>
</dbReference>
<dbReference type="InterPro" id="IPR052349">
    <property type="entry name" value="Metallo-hydrolase_Enzymes"/>
</dbReference>
<dbReference type="InterPro" id="IPR013108">
    <property type="entry name" value="Amidohydro_3"/>
</dbReference>
<comment type="caution">
    <text evidence="2">The sequence shown here is derived from an EMBL/GenBank/DDBJ whole genome shotgun (WGS) entry which is preliminary data.</text>
</comment>
<evidence type="ECO:0000313" key="2">
    <source>
        <dbReference type="EMBL" id="KGF96609.1"/>
    </source>
</evidence>
<dbReference type="STRING" id="93057.EU95_0494"/>
<sequence length="411" mass="46576">MSNFDKAEVLIPRSLCLIEDFDNLNIDSEGLCSVSIAWENGIVSELKSLKDKDSKPKQILFPRFVEPHSHFDKSFTWEDFPNLESNYGGALSVNLEEHKTRTTDKVLERVNKSLKLAIKNGYRAIRSHIDTYKSQSIEIWIELFKLQKKISFEISLQFVALAPLEFWDTSSGEELAKMFSSHGGILGSVIVPPFNKKDTSKFLAKMLLLASKYKLEIDLHIDESVIEPGAGLKILLETIEKLKIKSIPITCSHLSSLISLNPGEILNLGEQMAEKNIKVIALPLTNFWLLNRDNKNTSLKRPVAPINQLQKSHVDVSLGSDNVQDPWYPFGNFDPFYMLSCAVPMLQLNPWERMTLSAIFLAPSRLLNLKWDGLIKKGCPADFVIVEAQSWADVFSCSLKRKVFIKGDLYR</sequence>
<accession>A0A0A2A7Z1</accession>
<evidence type="ECO:0000259" key="1">
    <source>
        <dbReference type="Pfam" id="PF07969"/>
    </source>
</evidence>
<dbReference type="eggNOG" id="COG0402">
    <property type="taxonomic scope" value="Bacteria"/>
</dbReference>
<reference evidence="3" key="1">
    <citation type="journal article" date="2014" name="Sci. Data">
        <title>Genomes of diverse isolates of the marine cyanobacterium Prochlorococcus.</title>
        <authorList>
            <person name="Biller S."/>
            <person name="Berube P."/>
            <person name="Thompson J."/>
            <person name="Kelly L."/>
            <person name="Roggensack S."/>
            <person name="Awad L."/>
            <person name="Roache-Johnson K."/>
            <person name="Ding H."/>
            <person name="Giovannoni S.J."/>
            <person name="Moore L.R."/>
            <person name="Chisholm S.W."/>
        </authorList>
    </citation>
    <scope>NUCLEOTIDE SEQUENCE [LARGE SCALE GENOMIC DNA]</scope>
    <source>
        <strain evidence="3">MIT 9201</strain>
    </source>
</reference>
<keyword evidence="2" id="KW-0378">Hydrolase</keyword>
<dbReference type="AlphaFoldDB" id="A0A0A2A7Z1"/>
<dbReference type="OrthoDB" id="9815027at2"/>
<dbReference type="EC" id="3.5.4.1" evidence="2"/>
<dbReference type="PANTHER" id="PTHR32027">
    <property type="entry name" value="CYTOSINE DEAMINASE"/>
    <property type="match status" value="1"/>
</dbReference>
<dbReference type="Pfam" id="PF07969">
    <property type="entry name" value="Amidohydro_3"/>
    <property type="match status" value="1"/>
</dbReference>
<dbReference type="GO" id="GO:0006209">
    <property type="term" value="P:cytosine catabolic process"/>
    <property type="evidence" value="ECO:0007669"/>
    <property type="project" value="TreeGrafter"/>
</dbReference>
<proteinExistence type="predicted"/>
<dbReference type="CDD" id="cd01293">
    <property type="entry name" value="Bact_CD"/>
    <property type="match status" value="1"/>
</dbReference>
<dbReference type="InterPro" id="IPR011059">
    <property type="entry name" value="Metal-dep_hydrolase_composite"/>
</dbReference>
<dbReference type="EMBL" id="JNAL01000007">
    <property type="protein sequence ID" value="KGF96609.1"/>
    <property type="molecule type" value="Genomic_DNA"/>
</dbReference>